<sequence>MSRTHVIIAQDRSCACFWLPERGSQALSPKNQRSFWAGQHSPRHGKLPQRCASPHMYDDMWIARSSPRIRSTVAKDGQKHQAPVRWARDIRSDPSPRTRAQRGVRDDSRRRRGVHVYSSLRMRSPEHIPPSVPSPHGDRPTCPSRTALENPVRTELSSGWSKREMEGQKQKRSRTAH</sequence>
<name>A0A165K4V4_9BASI</name>
<accession>A0A165K4V4</accession>
<protein>
    <submittedName>
        <fullName evidence="2">Uncharacterized protein</fullName>
    </submittedName>
</protein>
<dbReference type="AlphaFoldDB" id="A0A165K4V4"/>
<organism evidence="2 3">
    <name type="scientific">Calocera cornea HHB12733</name>
    <dbReference type="NCBI Taxonomy" id="1353952"/>
    <lineage>
        <taxon>Eukaryota</taxon>
        <taxon>Fungi</taxon>
        <taxon>Dikarya</taxon>
        <taxon>Basidiomycota</taxon>
        <taxon>Agaricomycotina</taxon>
        <taxon>Dacrymycetes</taxon>
        <taxon>Dacrymycetales</taxon>
        <taxon>Dacrymycetaceae</taxon>
        <taxon>Calocera</taxon>
    </lineage>
</organism>
<feature type="compositionally biased region" description="Basic and acidic residues" evidence="1">
    <location>
        <begin position="86"/>
        <end position="96"/>
    </location>
</feature>
<gene>
    <name evidence="2" type="ORF">CALCODRAFT_489685</name>
</gene>
<dbReference type="InParanoid" id="A0A165K4V4"/>
<evidence type="ECO:0000256" key="1">
    <source>
        <dbReference type="SAM" id="MobiDB-lite"/>
    </source>
</evidence>
<keyword evidence="3" id="KW-1185">Reference proteome</keyword>
<evidence type="ECO:0000313" key="2">
    <source>
        <dbReference type="EMBL" id="KZT62683.1"/>
    </source>
</evidence>
<reference evidence="2 3" key="1">
    <citation type="journal article" date="2016" name="Mol. Biol. Evol.">
        <title>Comparative Genomics of Early-Diverging Mushroom-Forming Fungi Provides Insights into the Origins of Lignocellulose Decay Capabilities.</title>
        <authorList>
            <person name="Nagy L.G."/>
            <person name="Riley R."/>
            <person name="Tritt A."/>
            <person name="Adam C."/>
            <person name="Daum C."/>
            <person name="Floudas D."/>
            <person name="Sun H."/>
            <person name="Yadav J.S."/>
            <person name="Pangilinan J."/>
            <person name="Larsson K.H."/>
            <person name="Matsuura K."/>
            <person name="Barry K."/>
            <person name="Labutti K."/>
            <person name="Kuo R."/>
            <person name="Ohm R.A."/>
            <person name="Bhattacharya S.S."/>
            <person name="Shirouzu T."/>
            <person name="Yoshinaga Y."/>
            <person name="Martin F.M."/>
            <person name="Grigoriev I.V."/>
            <person name="Hibbett D.S."/>
        </authorList>
    </citation>
    <scope>NUCLEOTIDE SEQUENCE [LARGE SCALE GENOMIC DNA]</scope>
    <source>
        <strain evidence="2 3">HHB12733</strain>
    </source>
</reference>
<feature type="region of interest" description="Disordered" evidence="1">
    <location>
        <begin position="72"/>
        <end position="177"/>
    </location>
</feature>
<evidence type="ECO:0000313" key="3">
    <source>
        <dbReference type="Proteomes" id="UP000076842"/>
    </source>
</evidence>
<dbReference type="EMBL" id="KV423915">
    <property type="protein sequence ID" value="KZT62683.1"/>
    <property type="molecule type" value="Genomic_DNA"/>
</dbReference>
<proteinExistence type="predicted"/>
<dbReference type="Proteomes" id="UP000076842">
    <property type="component" value="Unassembled WGS sequence"/>
</dbReference>